<keyword evidence="1" id="KW-0812">Transmembrane</keyword>
<accession>B8FQA8</accession>
<dbReference type="SUPFAM" id="SSF54523">
    <property type="entry name" value="Pili subunits"/>
    <property type="match status" value="1"/>
</dbReference>
<evidence type="ECO:0000256" key="1">
    <source>
        <dbReference type="SAM" id="Phobius"/>
    </source>
</evidence>
<keyword evidence="1" id="KW-1133">Transmembrane helix</keyword>
<dbReference type="EMBL" id="CP001336">
    <property type="protein sequence ID" value="ACL21569.1"/>
    <property type="molecule type" value="Genomic_DNA"/>
</dbReference>
<protein>
    <recommendedName>
        <fullName evidence="4">Prepilin-type N-terminal cleavage/methylation domain-containing protein</fullName>
    </recommendedName>
</protein>
<evidence type="ECO:0008006" key="4">
    <source>
        <dbReference type="Google" id="ProtNLM"/>
    </source>
</evidence>
<evidence type="ECO:0000313" key="2">
    <source>
        <dbReference type="EMBL" id="ACL21569.1"/>
    </source>
</evidence>
<feature type="transmembrane region" description="Helical" evidence="1">
    <location>
        <begin position="12"/>
        <end position="32"/>
    </location>
</feature>
<reference evidence="2 3" key="1">
    <citation type="journal article" date="2012" name="BMC Microbiol.">
        <title>Genome sequence of Desulfitobacterium hafniense DCB-2, a Gram-positive anaerobe capable of dehalogenation and metal reduction.</title>
        <authorList>
            <person name="Kim S.H."/>
            <person name="Harzman C."/>
            <person name="Davis J.K."/>
            <person name="Hutcheson R."/>
            <person name="Broderick J.B."/>
            <person name="Marsh T.L."/>
            <person name="Tiedje J.M."/>
        </authorList>
    </citation>
    <scope>NUCLEOTIDE SEQUENCE [LARGE SCALE GENOMIC DNA]</scope>
    <source>
        <strain evidence="3">DSM 10664 / DCB-2</strain>
    </source>
</reference>
<dbReference type="AlphaFoldDB" id="B8FQA8"/>
<dbReference type="InterPro" id="IPR045584">
    <property type="entry name" value="Pilin-like"/>
</dbReference>
<proteinExistence type="predicted"/>
<gene>
    <name evidence="2" type="ordered locus">Dhaf_3551</name>
</gene>
<dbReference type="NCBIfam" id="TIGR02532">
    <property type="entry name" value="IV_pilin_GFxxxE"/>
    <property type="match status" value="1"/>
</dbReference>
<dbReference type="Pfam" id="PF07963">
    <property type="entry name" value="N_methyl"/>
    <property type="match status" value="1"/>
</dbReference>
<dbReference type="RefSeq" id="WP_015944657.1">
    <property type="nucleotide sequence ID" value="NC_011830.1"/>
</dbReference>
<dbReference type="KEGG" id="dhd:Dhaf_3551"/>
<dbReference type="InterPro" id="IPR012902">
    <property type="entry name" value="N_methyl_site"/>
</dbReference>
<keyword evidence="1" id="KW-0472">Membrane</keyword>
<dbReference type="HOGENOM" id="CLU_117109_0_0_9"/>
<sequence length="184" mass="21025">MNKQREEGFTILEVMIAIVIFGILMMIISQLMRGEIRMLNTASGQDAIQQKARSAMVHLLDEVRLNRYVAYYAGDTAEGGRHNEGVYANEPGGTSRCLINIRPVPDVLNGDMSKLPGGTEIYYDYWDKKLWYRDTSTNEVHLIADEIDALTIQPLTEHLLQIHLKARSTSGTYEQELLTWIRMY</sequence>
<organism evidence="2 3">
    <name type="scientific">Desulfitobacterium hafniense (strain DSM 10664 / DCB-2)</name>
    <dbReference type="NCBI Taxonomy" id="272564"/>
    <lineage>
        <taxon>Bacteria</taxon>
        <taxon>Bacillati</taxon>
        <taxon>Bacillota</taxon>
        <taxon>Clostridia</taxon>
        <taxon>Eubacteriales</taxon>
        <taxon>Desulfitobacteriaceae</taxon>
        <taxon>Desulfitobacterium</taxon>
    </lineage>
</organism>
<name>B8FQA8_DESHD</name>
<dbReference type="Proteomes" id="UP000007726">
    <property type="component" value="Chromosome"/>
</dbReference>
<evidence type="ECO:0000313" key="3">
    <source>
        <dbReference type="Proteomes" id="UP000007726"/>
    </source>
</evidence>